<dbReference type="InterPro" id="IPR000819">
    <property type="entry name" value="Peptidase_M17_C"/>
</dbReference>
<feature type="binding site" evidence="8">
    <location>
        <position position="264"/>
    </location>
    <ligand>
        <name>Mn(2+)</name>
        <dbReference type="ChEBI" id="CHEBI:29035"/>
        <label>1</label>
    </ligand>
</feature>
<dbReference type="HAMAP" id="MF_00181">
    <property type="entry name" value="Cytosol_peptidase_M17"/>
    <property type="match status" value="1"/>
</dbReference>
<reference evidence="10" key="1">
    <citation type="submission" date="2020-10" db="EMBL/GenBank/DDBJ databases">
        <title>Ca. Dormibacterota MAGs.</title>
        <authorList>
            <person name="Montgomery K."/>
        </authorList>
    </citation>
    <scope>NUCLEOTIDE SEQUENCE [LARGE SCALE GENOMIC DNA]</scope>
    <source>
        <strain evidence="10">SC8812_S17_10</strain>
    </source>
</reference>
<dbReference type="SUPFAM" id="SSF52949">
    <property type="entry name" value="Macro domain-like"/>
    <property type="match status" value="1"/>
</dbReference>
<dbReference type="InterPro" id="IPR008283">
    <property type="entry name" value="Peptidase_M17_N"/>
</dbReference>
<gene>
    <name evidence="8" type="primary">pepA</name>
    <name evidence="10" type="ORF">JF922_03960</name>
</gene>
<comment type="catalytic activity">
    <reaction evidence="1 8">
        <text>Release of an N-terminal amino acid, Xaa-|-Yaa-, in which Xaa is preferably Leu, but may be other amino acids including Pro although not Arg or Lys, and Yaa may be Pro. Amino acid amides and methyl esters are also readily hydrolyzed, but rates on arylamides are exceedingly low.</text>
        <dbReference type="EC" id="3.4.11.1"/>
    </reaction>
</comment>
<dbReference type="InterPro" id="IPR011356">
    <property type="entry name" value="Leucine_aapep/pepB"/>
</dbReference>
<dbReference type="Gene3D" id="3.40.630.10">
    <property type="entry name" value="Zn peptidases"/>
    <property type="match status" value="1"/>
</dbReference>
<dbReference type="Pfam" id="PF02789">
    <property type="entry name" value="Peptidase_M17_N"/>
    <property type="match status" value="1"/>
</dbReference>
<dbReference type="NCBIfam" id="NF002073">
    <property type="entry name" value="PRK00913.1-2"/>
    <property type="match status" value="1"/>
</dbReference>
<dbReference type="Pfam" id="PF00883">
    <property type="entry name" value="Peptidase_M17"/>
    <property type="match status" value="1"/>
</dbReference>
<sequence>MRIAAVDTPPANLDVEVLAVPVAAGAPLEAAAADLDGRLDGRLSEVAASDHRGRLHEVLAFPPGEALAARRVLLYGLGRIEELDGQRLRYAHHEMVRKARRLGYRRLAVLASPPLAPDDLSAVVEGSVMGSWERRSRQTSEPMMPLEELLLSGFGEGRQEEVERAQQLGEATNRTREWQNLPPNELTPEGLTRIARQIGERHGLEFDVLGPEELQAGGFELLLGVGSGSDLAPRLVRLQHRGALIGGGRSDVRLAMVGKGVTFDAGGLSIKTAEQMRTMKGDMAGAAAVLAAIDVIAARRLPLDVMAVAPLTENMIGGSAQRPGDILTAANGKTVEVLNTDAEGRLILADALTYAVQKGATHLVDVATLTGAAATALGHAATLAMADDEELWSWVDEAARRAGDRAWRMPMYPDYQVLLTSLVADLRNAFYGEAGAIAAGMFLREFAEGRPWAHLDIAASSWNTNSDLTTVPQGPLGAGTRLLVHLAELIAAA</sequence>
<comment type="similarity">
    <text evidence="3 8">Belongs to the peptidase M17 family.</text>
</comment>
<dbReference type="Gene3D" id="3.40.220.10">
    <property type="entry name" value="Leucine Aminopeptidase, subunit E, domain 1"/>
    <property type="match status" value="1"/>
</dbReference>
<feature type="active site" evidence="8">
    <location>
        <position position="271"/>
    </location>
</feature>
<evidence type="ECO:0000256" key="8">
    <source>
        <dbReference type="HAMAP-Rule" id="MF_00181"/>
    </source>
</evidence>
<dbReference type="PANTHER" id="PTHR11963:SF23">
    <property type="entry name" value="CYTOSOL AMINOPEPTIDASE"/>
    <property type="match status" value="1"/>
</dbReference>
<dbReference type="PRINTS" id="PR00481">
    <property type="entry name" value="LAMNOPPTDASE"/>
</dbReference>
<dbReference type="GO" id="GO:0006508">
    <property type="term" value="P:proteolysis"/>
    <property type="evidence" value="ECO:0007669"/>
    <property type="project" value="UniProtKB-KW"/>
</dbReference>
<comment type="function">
    <text evidence="7 8">Presumably involved in the processing and regular turnover of intracellular proteins. Catalyzes the removal of unsubstituted N-terminal amino acids from various peptides.</text>
</comment>
<keyword evidence="4 8" id="KW-0031">Aminopeptidase</keyword>
<evidence type="ECO:0000256" key="4">
    <source>
        <dbReference type="ARBA" id="ARBA00022438"/>
    </source>
</evidence>
<dbReference type="InterPro" id="IPR043472">
    <property type="entry name" value="Macro_dom-like"/>
</dbReference>
<feature type="binding site" evidence="8">
    <location>
        <position position="259"/>
    </location>
    <ligand>
        <name>Mn(2+)</name>
        <dbReference type="ChEBI" id="CHEBI:29035"/>
        <label>2</label>
    </ligand>
</feature>
<evidence type="ECO:0000256" key="5">
    <source>
        <dbReference type="ARBA" id="ARBA00022670"/>
    </source>
</evidence>
<name>A0A934K4J9_9BACT</name>
<keyword evidence="6 8" id="KW-0378">Hydrolase</keyword>
<comment type="subcellular location">
    <subcellularLocation>
        <location evidence="8">Cytoplasm</location>
    </subcellularLocation>
</comment>
<evidence type="ECO:0000313" key="10">
    <source>
        <dbReference type="EMBL" id="MBJ7597227.1"/>
    </source>
</evidence>
<feature type="binding site" evidence="8">
    <location>
        <position position="343"/>
    </location>
    <ligand>
        <name>Mn(2+)</name>
        <dbReference type="ChEBI" id="CHEBI:29035"/>
        <label>2</label>
    </ligand>
</feature>
<evidence type="ECO:0000256" key="6">
    <source>
        <dbReference type="ARBA" id="ARBA00022801"/>
    </source>
</evidence>
<keyword evidence="11" id="KW-1185">Reference proteome</keyword>
<keyword evidence="8" id="KW-0963">Cytoplasm</keyword>
<dbReference type="PANTHER" id="PTHR11963">
    <property type="entry name" value="LEUCINE AMINOPEPTIDASE-RELATED"/>
    <property type="match status" value="1"/>
</dbReference>
<protein>
    <recommendedName>
        <fullName evidence="8">Probable cytosol aminopeptidase</fullName>
        <ecNumber evidence="8">3.4.11.1</ecNumber>
    </recommendedName>
    <alternativeName>
        <fullName evidence="8">Leucine aminopeptidase</fullName>
        <shortName evidence="8">LAP</shortName>
        <ecNumber evidence="8">3.4.11.10</ecNumber>
    </alternativeName>
    <alternativeName>
        <fullName evidence="8">Leucyl aminopeptidase</fullName>
    </alternativeName>
</protein>
<proteinExistence type="inferred from homology"/>
<organism evidence="10 11">
    <name type="scientific">Candidatus Nephthysia bennettiae</name>
    <dbReference type="NCBI Taxonomy" id="3127016"/>
    <lineage>
        <taxon>Bacteria</taxon>
        <taxon>Bacillati</taxon>
        <taxon>Candidatus Dormiibacterota</taxon>
        <taxon>Candidatus Dormibacteria</taxon>
        <taxon>Candidatus Dormibacterales</taxon>
        <taxon>Candidatus Dormibacteraceae</taxon>
        <taxon>Candidatus Nephthysia</taxon>
    </lineage>
</organism>
<dbReference type="RefSeq" id="WP_338199294.1">
    <property type="nucleotide sequence ID" value="NZ_JAEKNR010000047.1"/>
</dbReference>
<feature type="binding site" evidence="8">
    <location>
        <position position="341"/>
    </location>
    <ligand>
        <name>Mn(2+)</name>
        <dbReference type="ChEBI" id="CHEBI:29035"/>
        <label>1</label>
    </ligand>
</feature>
<feature type="binding site" evidence="8">
    <location>
        <position position="343"/>
    </location>
    <ligand>
        <name>Mn(2+)</name>
        <dbReference type="ChEBI" id="CHEBI:29035"/>
        <label>1</label>
    </ligand>
</feature>
<dbReference type="EC" id="3.4.11.10" evidence="8"/>
<dbReference type="PROSITE" id="PS00631">
    <property type="entry name" value="CYTOSOL_AP"/>
    <property type="match status" value="1"/>
</dbReference>
<comment type="cofactor">
    <cofactor evidence="8">
        <name>Mn(2+)</name>
        <dbReference type="ChEBI" id="CHEBI:29035"/>
    </cofactor>
    <text evidence="8">Binds 2 manganese ions per subunit.</text>
</comment>
<evidence type="ECO:0000256" key="2">
    <source>
        <dbReference type="ARBA" id="ARBA00000967"/>
    </source>
</evidence>
<feature type="binding site" evidence="8">
    <location>
        <position position="282"/>
    </location>
    <ligand>
        <name>Mn(2+)</name>
        <dbReference type="ChEBI" id="CHEBI:29035"/>
        <label>2</label>
    </ligand>
</feature>
<evidence type="ECO:0000256" key="1">
    <source>
        <dbReference type="ARBA" id="ARBA00000135"/>
    </source>
</evidence>
<dbReference type="EMBL" id="JAEKNR010000047">
    <property type="protein sequence ID" value="MBJ7597227.1"/>
    <property type="molecule type" value="Genomic_DNA"/>
</dbReference>
<feature type="active site" evidence="8">
    <location>
        <position position="345"/>
    </location>
</feature>
<feature type="binding site" evidence="8">
    <location>
        <position position="264"/>
    </location>
    <ligand>
        <name>Mn(2+)</name>
        <dbReference type="ChEBI" id="CHEBI:29035"/>
        <label>2</label>
    </ligand>
</feature>
<comment type="caution">
    <text evidence="10">The sequence shown here is derived from an EMBL/GenBank/DDBJ whole genome shotgun (WGS) entry which is preliminary data.</text>
</comment>
<dbReference type="GO" id="GO:0030145">
    <property type="term" value="F:manganese ion binding"/>
    <property type="evidence" value="ECO:0007669"/>
    <property type="project" value="UniProtKB-UniRule"/>
</dbReference>
<dbReference type="SUPFAM" id="SSF53187">
    <property type="entry name" value="Zn-dependent exopeptidases"/>
    <property type="match status" value="1"/>
</dbReference>
<evidence type="ECO:0000256" key="3">
    <source>
        <dbReference type="ARBA" id="ARBA00009528"/>
    </source>
</evidence>
<feature type="domain" description="Cytosol aminopeptidase" evidence="9">
    <location>
        <begin position="339"/>
        <end position="346"/>
    </location>
</feature>
<dbReference type="GO" id="GO:0005737">
    <property type="term" value="C:cytoplasm"/>
    <property type="evidence" value="ECO:0007669"/>
    <property type="project" value="UniProtKB-SubCell"/>
</dbReference>
<keyword evidence="8" id="KW-0479">Metal-binding</keyword>
<dbReference type="Proteomes" id="UP000612893">
    <property type="component" value="Unassembled WGS sequence"/>
</dbReference>
<dbReference type="GO" id="GO:0070006">
    <property type="term" value="F:metalloaminopeptidase activity"/>
    <property type="evidence" value="ECO:0007669"/>
    <property type="project" value="InterPro"/>
</dbReference>
<dbReference type="EC" id="3.4.11.1" evidence="8"/>
<evidence type="ECO:0000256" key="7">
    <source>
        <dbReference type="ARBA" id="ARBA00049972"/>
    </source>
</evidence>
<dbReference type="InterPro" id="IPR023042">
    <property type="entry name" value="Peptidase_M17_leu_NH2_pept"/>
</dbReference>
<evidence type="ECO:0000313" key="11">
    <source>
        <dbReference type="Proteomes" id="UP000612893"/>
    </source>
</evidence>
<dbReference type="CDD" id="cd00433">
    <property type="entry name" value="Peptidase_M17"/>
    <property type="match status" value="1"/>
</dbReference>
<comment type="catalytic activity">
    <reaction evidence="2 8">
        <text>Release of an N-terminal amino acid, preferentially leucine, but not glutamic or aspartic acids.</text>
        <dbReference type="EC" id="3.4.11.10"/>
    </reaction>
</comment>
<keyword evidence="5 8" id="KW-0645">Protease</keyword>
<evidence type="ECO:0000259" key="9">
    <source>
        <dbReference type="PROSITE" id="PS00631"/>
    </source>
</evidence>
<dbReference type="AlphaFoldDB" id="A0A934K4J9"/>
<accession>A0A934K4J9</accession>
<keyword evidence="8" id="KW-0464">Manganese</keyword>